<gene>
    <name evidence="2" type="ORF">X777_00103</name>
</gene>
<dbReference type="InterPro" id="IPR021896">
    <property type="entry name" value="THAP9-like_HTH"/>
</dbReference>
<organism evidence="2 3">
    <name type="scientific">Ooceraea biroi</name>
    <name type="common">Clonal raider ant</name>
    <name type="synonym">Cerapachys biroi</name>
    <dbReference type="NCBI Taxonomy" id="2015173"/>
    <lineage>
        <taxon>Eukaryota</taxon>
        <taxon>Metazoa</taxon>
        <taxon>Ecdysozoa</taxon>
        <taxon>Arthropoda</taxon>
        <taxon>Hexapoda</taxon>
        <taxon>Insecta</taxon>
        <taxon>Pterygota</taxon>
        <taxon>Neoptera</taxon>
        <taxon>Endopterygota</taxon>
        <taxon>Hymenoptera</taxon>
        <taxon>Apocrita</taxon>
        <taxon>Aculeata</taxon>
        <taxon>Formicoidea</taxon>
        <taxon>Formicidae</taxon>
        <taxon>Dorylinae</taxon>
        <taxon>Ooceraea</taxon>
    </lineage>
</organism>
<evidence type="ECO:0000313" key="2">
    <source>
        <dbReference type="EMBL" id="EZA46491.1"/>
    </source>
</evidence>
<dbReference type="Proteomes" id="UP000053097">
    <property type="component" value="Unassembled WGS sequence"/>
</dbReference>
<name>A0A026VSK1_OOCBI</name>
<dbReference type="EMBL" id="KK111059">
    <property type="protein sequence ID" value="EZA46491.1"/>
    <property type="molecule type" value="Genomic_DNA"/>
</dbReference>
<keyword evidence="3" id="KW-1185">Reference proteome</keyword>
<proteinExistence type="predicted"/>
<dbReference type="AlphaFoldDB" id="A0A026VSK1"/>
<sequence length="81" mass="9420">MIDELRSARKVSENCLHCLESIVDPGVKEFLQRVIENGESNSVSRRQYPPALRSFALTLFFYSPKAYNYVRDKMYIQGVPF</sequence>
<protein>
    <recommendedName>
        <fullName evidence="1">THAP9-like helix-turn-helix domain-containing protein</fullName>
    </recommendedName>
</protein>
<evidence type="ECO:0000313" key="3">
    <source>
        <dbReference type="Proteomes" id="UP000053097"/>
    </source>
</evidence>
<dbReference type="Pfam" id="PF12017">
    <property type="entry name" value="Tnp_P_element"/>
    <property type="match status" value="1"/>
</dbReference>
<reference evidence="2 3" key="1">
    <citation type="journal article" date="2014" name="Curr. Biol.">
        <title>The genome of the clonal raider ant Cerapachys biroi.</title>
        <authorList>
            <person name="Oxley P.R."/>
            <person name="Ji L."/>
            <person name="Fetter-Pruneda I."/>
            <person name="McKenzie S.K."/>
            <person name="Li C."/>
            <person name="Hu H."/>
            <person name="Zhang G."/>
            <person name="Kronauer D.J."/>
        </authorList>
    </citation>
    <scope>NUCLEOTIDE SEQUENCE [LARGE SCALE GENOMIC DNA]</scope>
</reference>
<feature type="domain" description="THAP9-like helix-turn-helix" evidence="1">
    <location>
        <begin position="4"/>
        <end position="74"/>
    </location>
</feature>
<accession>A0A026VSK1</accession>
<evidence type="ECO:0000259" key="1">
    <source>
        <dbReference type="Pfam" id="PF12017"/>
    </source>
</evidence>